<dbReference type="Gene3D" id="1.10.260.40">
    <property type="entry name" value="lambda repressor-like DNA-binding domains"/>
    <property type="match status" value="1"/>
</dbReference>
<dbReference type="AlphaFoldDB" id="A0A1M5B0U8"/>
<keyword evidence="3" id="KW-1185">Reference proteome</keyword>
<dbReference type="RefSeq" id="WP_072885921.1">
    <property type="nucleotide sequence ID" value="NZ_FQVO01000016.1"/>
</dbReference>
<accession>A0A1M5B0U8</accession>
<dbReference type="GO" id="GO:0003677">
    <property type="term" value="F:DNA binding"/>
    <property type="evidence" value="ECO:0007669"/>
    <property type="project" value="InterPro"/>
</dbReference>
<name>A0A1M5B0U8_9FLAO</name>
<dbReference type="SMART" id="SM00530">
    <property type="entry name" value="HTH_XRE"/>
    <property type="match status" value="1"/>
</dbReference>
<sequence>MELQNFGIIVRKLREKKGLLLRQVAAILEIDTALISKIERGERKANREQVAKLAEVLDVEVDELLVIWLSDKIVEILEEEPLAYKALKKSEKRIQKK</sequence>
<reference evidence="3" key="1">
    <citation type="submission" date="2016-11" db="EMBL/GenBank/DDBJ databases">
        <authorList>
            <person name="Varghese N."/>
            <person name="Submissions S."/>
        </authorList>
    </citation>
    <scope>NUCLEOTIDE SEQUENCE [LARGE SCALE GENOMIC DNA]</scope>
    <source>
        <strain evidence="3">DSM 26898</strain>
    </source>
</reference>
<dbReference type="OrthoDB" id="4762426at2"/>
<evidence type="ECO:0000259" key="1">
    <source>
        <dbReference type="PROSITE" id="PS50943"/>
    </source>
</evidence>
<gene>
    <name evidence="2" type="ORF">SAMN05444408_11629</name>
</gene>
<feature type="domain" description="HTH cro/C1-type" evidence="1">
    <location>
        <begin position="10"/>
        <end position="64"/>
    </location>
</feature>
<dbReference type="SUPFAM" id="SSF47413">
    <property type="entry name" value="lambda repressor-like DNA-binding domains"/>
    <property type="match status" value="1"/>
</dbReference>
<protein>
    <submittedName>
        <fullName evidence="2">Helix-turn-helix</fullName>
    </submittedName>
</protein>
<dbReference type="Proteomes" id="UP000184236">
    <property type="component" value="Unassembled WGS sequence"/>
</dbReference>
<dbReference type="Pfam" id="PF01381">
    <property type="entry name" value="HTH_3"/>
    <property type="match status" value="1"/>
</dbReference>
<dbReference type="STRING" id="1302685.SAMN05444408_11629"/>
<organism evidence="2 3">
    <name type="scientific">Chryseobacterium takakiae</name>
    <dbReference type="NCBI Taxonomy" id="1302685"/>
    <lineage>
        <taxon>Bacteria</taxon>
        <taxon>Pseudomonadati</taxon>
        <taxon>Bacteroidota</taxon>
        <taxon>Flavobacteriia</taxon>
        <taxon>Flavobacteriales</taxon>
        <taxon>Weeksellaceae</taxon>
        <taxon>Chryseobacterium group</taxon>
        <taxon>Chryseobacterium</taxon>
    </lineage>
</organism>
<dbReference type="CDD" id="cd00093">
    <property type="entry name" value="HTH_XRE"/>
    <property type="match status" value="1"/>
</dbReference>
<evidence type="ECO:0000313" key="3">
    <source>
        <dbReference type="Proteomes" id="UP000184236"/>
    </source>
</evidence>
<evidence type="ECO:0000313" key="2">
    <source>
        <dbReference type="EMBL" id="SHF36083.1"/>
    </source>
</evidence>
<dbReference type="InterPro" id="IPR001387">
    <property type="entry name" value="Cro/C1-type_HTH"/>
</dbReference>
<dbReference type="EMBL" id="FQVO01000016">
    <property type="protein sequence ID" value="SHF36083.1"/>
    <property type="molecule type" value="Genomic_DNA"/>
</dbReference>
<proteinExistence type="predicted"/>
<dbReference type="InterPro" id="IPR010982">
    <property type="entry name" value="Lambda_DNA-bd_dom_sf"/>
</dbReference>
<dbReference type="PROSITE" id="PS50943">
    <property type="entry name" value="HTH_CROC1"/>
    <property type="match status" value="1"/>
</dbReference>